<keyword evidence="6" id="KW-0378">Hydrolase</keyword>
<keyword evidence="7" id="KW-0460">Magnesium</keyword>
<comment type="pathway">
    <text evidence="2">Amino-acid biosynthesis; L-serine biosynthesis; L-serine from 3-phospho-D-glycerate: step 3/3.</text>
</comment>
<dbReference type="SUPFAM" id="SSF56784">
    <property type="entry name" value="HAD-like"/>
    <property type="match status" value="1"/>
</dbReference>
<keyword evidence="12" id="KW-1185">Reference proteome</keyword>
<proteinExistence type="predicted"/>
<comment type="catalytic activity">
    <reaction evidence="9">
        <text>O-phospho-L-serine + H2O = L-serine + phosphate</text>
        <dbReference type="Rhea" id="RHEA:21208"/>
        <dbReference type="ChEBI" id="CHEBI:15377"/>
        <dbReference type="ChEBI" id="CHEBI:33384"/>
        <dbReference type="ChEBI" id="CHEBI:43474"/>
        <dbReference type="ChEBI" id="CHEBI:57524"/>
        <dbReference type="EC" id="3.1.3.3"/>
    </reaction>
</comment>
<dbReference type="PANTHER" id="PTHR43344:SF2">
    <property type="entry name" value="PHOSPHOSERINE PHOSPHATASE"/>
    <property type="match status" value="1"/>
</dbReference>
<dbReference type="NCBIfam" id="TIGR01488">
    <property type="entry name" value="HAD-SF-IB"/>
    <property type="match status" value="1"/>
</dbReference>
<evidence type="ECO:0000313" key="11">
    <source>
        <dbReference type="EMBL" id="PXY03066.1"/>
    </source>
</evidence>
<dbReference type="InterPro" id="IPR050582">
    <property type="entry name" value="HAD-like_SerB"/>
</dbReference>
<evidence type="ECO:0000256" key="9">
    <source>
        <dbReference type="ARBA" id="ARBA00048138"/>
    </source>
</evidence>
<dbReference type="GO" id="GO:0000287">
    <property type="term" value="F:magnesium ion binding"/>
    <property type="evidence" value="ECO:0007669"/>
    <property type="project" value="TreeGrafter"/>
</dbReference>
<dbReference type="Proteomes" id="UP000248079">
    <property type="component" value="Unassembled WGS sequence"/>
</dbReference>
<dbReference type="GO" id="GO:0036424">
    <property type="term" value="F:L-phosphoserine phosphatase activity"/>
    <property type="evidence" value="ECO:0007669"/>
    <property type="project" value="TreeGrafter"/>
</dbReference>
<comment type="caution">
    <text evidence="11">The sequence shown here is derived from an EMBL/GenBank/DDBJ whole genome shotgun (WGS) entry which is preliminary data.</text>
</comment>
<evidence type="ECO:0000256" key="2">
    <source>
        <dbReference type="ARBA" id="ARBA00005135"/>
    </source>
</evidence>
<evidence type="ECO:0000256" key="6">
    <source>
        <dbReference type="ARBA" id="ARBA00022801"/>
    </source>
</evidence>
<keyword evidence="8" id="KW-0718">Serine biosynthesis</keyword>
<dbReference type="InterPro" id="IPR023214">
    <property type="entry name" value="HAD_sf"/>
</dbReference>
<sequence>MISKSETQKKNTIAIFDIDGTLRRTTDPWMLLHNHLGTEIEGNKYYKAWMNHEISYPELAMLWKGIHKNEMAKVMNQNPIRRGSKSLIHWFRNQNIPCIGISSGVSLLNEITAKELGLNEVISNELLFENGICTGQVKINVEENTKNKVLENVLKKYKIDSGNVISFGDGPADVAMFKLSTLSFAVFPKSETVSSSADYIIDAEPIDRAIEYLPELN</sequence>
<evidence type="ECO:0000256" key="7">
    <source>
        <dbReference type="ARBA" id="ARBA00022842"/>
    </source>
</evidence>
<evidence type="ECO:0000256" key="4">
    <source>
        <dbReference type="ARBA" id="ARBA00022605"/>
    </source>
</evidence>
<evidence type="ECO:0000256" key="8">
    <source>
        <dbReference type="ARBA" id="ARBA00023299"/>
    </source>
</evidence>
<dbReference type="Gene3D" id="3.40.50.1000">
    <property type="entry name" value="HAD superfamily/HAD-like"/>
    <property type="match status" value="1"/>
</dbReference>
<dbReference type="Pfam" id="PF12710">
    <property type="entry name" value="HAD"/>
    <property type="match status" value="1"/>
</dbReference>
<dbReference type="EC" id="3.1.3.3" evidence="3"/>
<reference evidence="11 12" key="1">
    <citation type="submission" date="2018-05" db="EMBL/GenBank/DDBJ databases">
        <title>Marinifilum breve JC075T sp. nov., a marine bacterium isolated from Yongle Blue Hole in the South China Sea.</title>
        <authorList>
            <person name="Fu T."/>
        </authorList>
    </citation>
    <scope>NUCLEOTIDE SEQUENCE [LARGE SCALE GENOMIC DNA]</scope>
    <source>
        <strain evidence="11 12">JC075</strain>
    </source>
</reference>
<dbReference type="GO" id="GO:0005737">
    <property type="term" value="C:cytoplasm"/>
    <property type="evidence" value="ECO:0007669"/>
    <property type="project" value="TreeGrafter"/>
</dbReference>
<name>A0A2V4A2Y1_9BACT</name>
<comment type="catalytic activity">
    <reaction evidence="10">
        <text>O-phospho-D-serine + H2O = D-serine + phosphate</text>
        <dbReference type="Rhea" id="RHEA:24873"/>
        <dbReference type="ChEBI" id="CHEBI:15377"/>
        <dbReference type="ChEBI" id="CHEBI:35247"/>
        <dbReference type="ChEBI" id="CHEBI:43474"/>
        <dbReference type="ChEBI" id="CHEBI:58680"/>
        <dbReference type="EC" id="3.1.3.3"/>
    </reaction>
</comment>
<evidence type="ECO:0000313" key="12">
    <source>
        <dbReference type="Proteomes" id="UP000248079"/>
    </source>
</evidence>
<accession>A0A2V4A2Y1</accession>
<evidence type="ECO:0000256" key="3">
    <source>
        <dbReference type="ARBA" id="ARBA00012640"/>
    </source>
</evidence>
<evidence type="ECO:0000256" key="5">
    <source>
        <dbReference type="ARBA" id="ARBA00022723"/>
    </source>
</evidence>
<comment type="cofactor">
    <cofactor evidence="1">
        <name>Mg(2+)</name>
        <dbReference type="ChEBI" id="CHEBI:18420"/>
    </cofactor>
</comment>
<keyword evidence="4" id="KW-0028">Amino-acid biosynthesis</keyword>
<keyword evidence="5" id="KW-0479">Metal-binding</keyword>
<dbReference type="InterPro" id="IPR036412">
    <property type="entry name" value="HAD-like_sf"/>
</dbReference>
<dbReference type="RefSeq" id="WP_110359222.1">
    <property type="nucleotide sequence ID" value="NZ_QFLI01000001.1"/>
</dbReference>
<dbReference type="GO" id="GO:0006564">
    <property type="term" value="P:L-serine biosynthetic process"/>
    <property type="evidence" value="ECO:0007669"/>
    <property type="project" value="UniProtKB-KW"/>
</dbReference>
<evidence type="ECO:0000256" key="1">
    <source>
        <dbReference type="ARBA" id="ARBA00001946"/>
    </source>
</evidence>
<dbReference type="OrthoDB" id="9797819at2"/>
<dbReference type="AlphaFoldDB" id="A0A2V4A2Y1"/>
<protein>
    <recommendedName>
        <fullName evidence="3">phosphoserine phosphatase</fullName>
        <ecNumber evidence="3">3.1.3.3</ecNumber>
    </recommendedName>
</protein>
<evidence type="ECO:0000256" key="10">
    <source>
        <dbReference type="ARBA" id="ARBA00048523"/>
    </source>
</evidence>
<organism evidence="11 12">
    <name type="scientific">Marinifilum breve</name>
    <dbReference type="NCBI Taxonomy" id="2184082"/>
    <lineage>
        <taxon>Bacteria</taxon>
        <taxon>Pseudomonadati</taxon>
        <taxon>Bacteroidota</taxon>
        <taxon>Bacteroidia</taxon>
        <taxon>Marinilabiliales</taxon>
        <taxon>Marinifilaceae</taxon>
    </lineage>
</organism>
<dbReference type="EMBL" id="QFLI01000001">
    <property type="protein sequence ID" value="PXY03066.1"/>
    <property type="molecule type" value="Genomic_DNA"/>
</dbReference>
<gene>
    <name evidence="11" type="ORF">DF185_02955</name>
</gene>
<dbReference type="PANTHER" id="PTHR43344">
    <property type="entry name" value="PHOSPHOSERINE PHOSPHATASE"/>
    <property type="match status" value="1"/>
</dbReference>